<organism evidence="1 2">
    <name type="scientific">Exocentrus adspersus</name>
    <dbReference type="NCBI Taxonomy" id="1586481"/>
    <lineage>
        <taxon>Eukaryota</taxon>
        <taxon>Metazoa</taxon>
        <taxon>Ecdysozoa</taxon>
        <taxon>Arthropoda</taxon>
        <taxon>Hexapoda</taxon>
        <taxon>Insecta</taxon>
        <taxon>Pterygota</taxon>
        <taxon>Neoptera</taxon>
        <taxon>Endopterygota</taxon>
        <taxon>Coleoptera</taxon>
        <taxon>Polyphaga</taxon>
        <taxon>Cucujiformia</taxon>
        <taxon>Chrysomeloidea</taxon>
        <taxon>Cerambycidae</taxon>
        <taxon>Lamiinae</taxon>
        <taxon>Acanthocinini</taxon>
        <taxon>Exocentrus</taxon>
    </lineage>
</organism>
<dbReference type="AlphaFoldDB" id="A0AAV8VXQ7"/>
<reference evidence="1 2" key="1">
    <citation type="journal article" date="2023" name="Insect Mol. Biol.">
        <title>Genome sequencing provides insights into the evolution of gene families encoding plant cell wall-degrading enzymes in longhorned beetles.</title>
        <authorList>
            <person name="Shin N.R."/>
            <person name="Okamura Y."/>
            <person name="Kirsch R."/>
            <person name="Pauchet Y."/>
        </authorList>
    </citation>
    <scope>NUCLEOTIDE SEQUENCE [LARGE SCALE GENOMIC DNA]</scope>
    <source>
        <strain evidence="1">EAD_L_NR</strain>
    </source>
</reference>
<protein>
    <recommendedName>
        <fullName evidence="3">TraB domain-containing protein</fullName>
    </recommendedName>
</protein>
<name>A0AAV8VXQ7_9CUCU</name>
<dbReference type="EMBL" id="JANEYG010000026">
    <property type="protein sequence ID" value="KAJ8918431.1"/>
    <property type="molecule type" value="Genomic_DNA"/>
</dbReference>
<evidence type="ECO:0000313" key="2">
    <source>
        <dbReference type="Proteomes" id="UP001159042"/>
    </source>
</evidence>
<accession>A0AAV8VXQ7</accession>
<dbReference type="InterPro" id="IPR046345">
    <property type="entry name" value="TraB_PrgY-like"/>
</dbReference>
<proteinExistence type="predicted"/>
<dbReference type="InterPro" id="IPR002816">
    <property type="entry name" value="TraB/PrgY/GumN_fam"/>
</dbReference>
<dbReference type="PANTHER" id="PTHR21530:SF7">
    <property type="entry name" value="TRAB DOMAIN-CONTAINING PROTEIN"/>
    <property type="match status" value="1"/>
</dbReference>
<evidence type="ECO:0000313" key="1">
    <source>
        <dbReference type="EMBL" id="KAJ8918431.1"/>
    </source>
</evidence>
<dbReference type="Pfam" id="PF01963">
    <property type="entry name" value="TraB_PrgY_gumN"/>
    <property type="match status" value="1"/>
</dbReference>
<dbReference type="PANTHER" id="PTHR21530">
    <property type="entry name" value="PHEROMONE SHUTDOWN PROTEIN"/>
    <property type="match status" value="1"/>
</dbReference>
<gene>
    <name evidence="1" type="ORF">NQ315_008128</name>
</gene>
<evidence type="ECO:0008006" key="3">
    <source>
        <dbReference type="Google" id="ProtNLM"/>
    </source>
</evidence>
<comment type="caution">
    <text evidence="1">The sequence shown here is derived from an EMBL/GenBank/DDBJ whole genome shotgun (WGS) entry which is preliminary data.</text>
</comment>
<sequence length="392" mass="44094">MDNSLTNFELTESTVKIGTDSENGSEKSEAIEILGYGDVESSSSNKSDDDFDNNLPDTVTLLKHEKTGAKVYLIGTAHFSKESQDDVVKANEFYYYFYSVITNVLPHVVVIELCSSRTNILSLDEATILEEAKNIDMQKMISTMRSNGVYNGLMYLLLLNMSAHLTKEIGMAPGGEFRVAYREALKIPNCTVHLGDRPINVTLKRALAKLTWFQTIKLAWHLLTNKEPVSVEDIEKCKNRDMLEQLLADLAGEYPAFREVFLDERDIYLTNSLQMAALSKWKPDGHEGAGEASQSESIRVVGVVGMGHVAGITRLWPQEQRPFVKDIITIPPPSVTSRVVKYSFKISLLTFGGYLIYRYVPVPRFLRENVHMIVQKVINNVKTDTGVKYTLH</sequence>
<dbReference type="CDD" id="cd14726">
    <property type="entry name" value="TraB_PrgY-like"/>
    <property type="match status" value="1"/>
</dbReference>
<keyword evidence="2" id="KW-1185">Reference proteome</keyword>
<dbReference type="Proteomes" id="UP001159042">
    <property type="component" value="Unassembled WGS sequence"/>
</dbReference>